<accession>A0A2N9AMU3</accession>
<protein>
    <submittedName>
        <fullName evidence="2">Uncharacterized protein</fullName>
    </submittedName>
</protein>
<dbReference type="EMBL" id="LT962688">
    <property type="protein sequence ID" value="SOR28593.1"/>
    <property type="molecule type" value="Genomic_DNA"/>
</dbReference>
<name>A0A2N9AMU3_METEX</name>
<dbReference type="AlphaFoldDB" id="A0A2N9AMU3"/>
<proteinExistence type="predicted"/>
<evidence type="ECO:0000313" key="3">
    <source>
        <dbReference type="Proteomes" id="UP000233769"/>
    </source>
</evidence>
<feature type="transmembrane region" description="Helical" evidence="1">
    <location>
        <begin position="33"/>
        <end position="56"/>
    </location>
</feature>
<dbReference type="Proteomes" id="UP000233769">
    <property type="component" value="Chromosome tk0001"/>
</dbReference>
<keyword evidence="1" id="KW-0812">Transmembrane</keyword>
<sequence length="74" mass="7829">MPFDPFALIAAAAFISCRASVRGLRHHADAVTFVLALLVYALVTAIESLFSARFALIMVPDRASGWTYGTVGGG</sequence>
<dbReference type="RefSeq" id="WP_012753404.1">
    <property type="nucleotide sequence ID" value="NZ_CP110131.1"/>
</dbReference>
<reference evidence="3" key="1">
    <citation type="submission" date="2017-10" db="EMBL/GenBank/DDBJ databases">
        <authorList>
            <person name="Regsiter A."/>
            <person name="William W."/>
        </authorList>
    </citation>
    <scope>NUCLEOTIDE SEQUENCE [LARGE SCALE GENOMIC DNA]</scope>
</reference>
<keyword evidence="1" id="KW-0472">Membrane</keyword>
<organism evidence="2 3">
    <name type="scientific">Methylorubrum extorquens</name>
    <name type="common">Methylobacterium dichloromethanicum</name>
    <name type="synonym">Methylobacterium extorquens</name>
    <dbReference type="NCBI Taxonomy" id="408"/>
    <lineage>
        <taxon>Bacteria</taxon>
        <taxon>Pseudomonadati</taxon>
        <taxon>Pseudomonadota</taxon>
        <taxon>Alphaproteobacteria</taxon>
        <taxon>Hyphomicrobiales</taxon>
        <taxon>Methylobacteriaceae</taxon>
        <taxon>Methylorubrum</taxon>
    </lineage>
</organism>
<keyword evidence="1" id="KW-1133">Transmembrane helix</keyword>
<evidence type="ECO:0000313" key="2">
    <source>
        <dbReference type="EMBL" id="SOR28593.1"/>
    </source>
</evidence>
<dbReference type="GeneID" id="72991322"/>
<gene>
    <name evidence="2" type="ORF">TK0001_1991</name>
</gene>
<evidence type="ECO:0000256" key="1">
    <source>
        <dbReference type="SAM" id="Phobius"/>
    </source>
</evidence>